<reference evidence="1" key="1">
    <citation type="submission" date="2018-05" db="EMBL/GenBank/DDBJ databases">
        <authorList>
            <person name="Lanie J.A."/>
            <person name="Ng W.-L."/>
            <person name="Kazmierczak K.M."/>
            <person name="Andrzejewski T.M."/>
            <person name="Davidsen T.M."/>
            <person name="Wayne K.J."/>
            <person name="Tettelin H."/>
            <person name="Glass J.I."/>
            <person name="Rusch D."/>
            <person name="Podicherti R."/>
            <person name="Tsui H.-C.T."/>
            <person name="Winkler M.E."/>
        </authorList>
    </citation>
    <scope>NUCLEOTIDE SEQUENCE</scope>
</reference>
<protein>
    <submittedName>
        <fullName evidence="1">Uncharacterized protein</fullName>
    </submittedName>
</protein>
<organism evidence="1">
    <name type="scientific">marine metagenome</name>
    <dbReference type="NCBI Taxonomy" id="408172"/>
    <lineage>
        <taxon>unclassified sequences</taxon>
        <taxon>metagenomes</taxon>
        <taxon>ecological metagenomes</taxon>
    </lineage>
</organism>
<name>A0A382Z6V6_9ZZZZ</name>
<dbReference type="AlphaFoldDB" id="A0A382Z6V6"/>
<dbReference type="EMBL" id="UINC01180984">
    <property type="protein sequence ID" value="SVD90448.1"/>
    <property type="molecule type" value="Genomic_DNA"/>
</dbReference>
<sequence>MASVTYRGSISEDDPRYKEGYKIIGFNNESKCDDSAEDQKLIEHLPESSREHEVIGNWL</sequence>
<gene>
    <name evidence="1" type="ORF">METZ01_LOCUS443302</name>
</gene>
<proteinExistence type="predicted"/>
<feature type="non-terminal residue" evidence="1">
    <location>
        <position position="59"/>
    </location>
</feature>
<accession>A0A382Z6V6</accession>
<evidence type="ECO:0000313" key="1">
    <source>
        <dbReference type="EMBL" id="SVD90448.1"/>
    </source>
</evidence>